<dbReference type="Pfam" id="PF01370">
    <property type="entry name" value="Epimerase"/>
    <property type="match status" value="1"/>
</dbReference>
<reference evidence="2 3" key="1">
    <citation type="submission" date="2013-09" db="EMBL/GenBank/DDBJ databases">
        <title>Whole genome shotgun sequence of Vibrio ezurae NBRC 102218.</title>
        <authorList>
            <person name="Yoshida I."/>
            <person name="Hosoyama A."/>
            <person name="Numata M."/>
            <person name="Hashimoto M."/>
            <person name="Hosoyama Y."/>
            <person name="Tsuchikane K."/>
            <person name="Noguchi M."/>
            <person name="Hirakata S."/>
            <person name="Ichikawa N."/>
            <person name="Ohji S."/>
            <person name="Yamazoe A."/>
            <person name="Fujita N."/>
        </authorList>
    </citation>
    <scope>NUCLEOTIDE SEQUENCE [LARGE SCALE GENOMIC DNA]</scope>
    <source>
        <strain evidence="2 3">NBRC 102218</strain>
    </source>
</reference>
<name>U3AIA2_9VIBR</name>
<dbReference type="STRING" id="1219080.VEZ01S_19_00710"/>
<dbReference type="PANTHER" id="PTHR43245">
    <property type="entry name" value="BIFUNCTIONAL POLYMYXIN RESISTANCE PROTEIN ARNA"/>
    <property type="match status" value="1"/>
</dbReference>
<dbReference type="Gene3D" id="3.40.50.720">
    <property type="entry name" value="NAD(P)-binding Rossmann-like Domain"/>
    <property type="match status" value="1"/>
</dbReference>
<organism evidence="2 3">
    <name type="scientific">Vibrio ezurae NBRC 102218</name>
    <dbReference type="NCBI Taxonomy" id="1219080"/>
    <lineage>
        <taxon>Bacteria</taxon>
        <taxon>Pseudomonadati</taxon>
        <taxon>Pseudomonadota</taxon>
        <taxon>Gammaproteobacteria</taxon>
        <taxon>Vibrionales</taxon>
        <taxon>Vibrionaceae</taxon>
        <taxon>Vibrio</taxon>
    </lineage>
</organism>
<dbReference type="EMBL" id="BATM01000019">
    <property type="protein sequence ID" value="GAD79656.1"/>
    <property type="molecule type" value="Genomic_DNA"/>
</dbReference>
<sequence length="302" mass="32985">MYKYLVTGANGFVGSALMERLSDQAVAAVRTASNSKFINTKHIDDINSNTDWSNCLEGIDVVVHLAGIASKSGYSSDEYNEINNLGTVKLAKDAAENGVKRFIFVSTIAVMGLTGTFTEESEVNPQNDYAKSKLAAEQGLQQLASETNMEIVILRPTLVYGAGAKGNFVVLQKLTERLPVLPFAMTKNKRSFISRENLVDLIITCATKDEAAGQTFLASEGPALSTKEFTNAIAKGLNSRVTQLPFPGSIAKILFKLINRPTMYSQLFEDLEVKSTKLKDILNWTAPKSIAQNMAELKETKQ</sequence>
<evidence type="ECO:0000313" key="3">
    <source>
        <dbReference type="Proteomes" id="UP000016562"/>
    </source>
</evidence>
<dbReference type="RefSeq" id="WP_021713365.1">
    <property type="nucleotide sequence ID" value="NZ_BATM01000019.1"/>
</dbReference>
<proteinExistence type="predicted"/>
<dbReference type="PANTHER" id="PTHR43245:SF58">
    <property type="entry name" value="BLL5923 PROTEIN"/>
    <property type="match status" value="1"/>
</dbReference>
<feature type="domain" description="NAD-dependent epimerase/dehydratase" evidence="1">
    <location>
        <begin position="5"/>
        <end position="211"/>
    </location>
</feature>
<dbReference type="AlphaFoldDB" id="U3AIA2"/>
<gene>
    <name evidence="2" type="ORF">VEZ01S_19_00710</name>
</gene>
<evidence type="ECO:0000313" key="2">
    <source>
        <dbReference type="EMBL" id="GAD79656.1"/>
    </source>
</evidence>
<evidence type="ECO:0000259" key="1">
    <source>
        <dbReference type="Pfam" id="PF01370"/>
    </source>
</evidence>
<accession>U3AIA2</accession>
<protein>
    <submittedName>
        <fullName evidence="2">Putative UDP-sugar epimerase</fullName>
    </submittedName>
</protein>
<dbReference type="eggNOG" id="COG0451">
    <property type="taxonomic scope" value="Bacteria"/>
</dbReference>
<dbReference type="InterPro" id="IPR001509">
    <property type="entry name" value="Epimerase_deHydtase"/>
</dbReference>
<dbReference type="OrthoDB" id="9801056at2"/>
<comment type="caution">
    <text evidence="2">The sequence shown here is derived from an EMBL/GenBank/DDBJ whole genome shotgun (WGS) entry which is preliminary data.</text>
</comment>
<dbReference type="Proteomes" id="UP000016562">
    <property type="component" value="Unassembled WGS sequence"/>
</dbReference>
<dbReference type="InterPro" id="IPR050177">
    <property type="entry name" value="Lipid_A_modif_metabolic_enz"/>
</dbReference>
<dbReference type="SUPFAM" id="SSF51735">
    <property type="entry name" value="NAD(P)-binding Rossmann-fold domains"/>
    <property type="match status" value="1"/>
</dbReference>
<keyword evidence="3" id="KW-1185">Reference proteome</keyword>
<dbReference type="InterPro" id="IPR036291">
    <property type="entry name" value="NAD(P)-bd_dom_sf"/>
</dbReference>